<protein>
    <submittedName>
        <fullName evidence="1">Uncharacterized protein</fullName>
    </submittedName>
</protein>
<proteinExistence type="predicted"/>
<dbReference type="RefSeq" id="WP_097234038.1">
    <property type="nucleotide sequence ID" value="NZ_OCNE01000032.1"/>
</dbReference>
<keyword evidence="2" id="KW-1185">Reference proteome</keyword>
<accession>A0A286E9G6</accession>
<dbReference type="Proteomes" id="UP000219072">
    <property type="component" value="Unassembled WGS sequence"/>
</dbReference>
<evidence type="ECO:0000313" key="2">
    <source>
        <dbReference type="Proteomes" id="UP000219072"/>
    </source>
</evidence>
<sequence>MSESLRIPMWAGKSLIGLNDILSVVPVNEWEWRLWDFFGTGQAPEGSPMAEFEQRVTETPEGVGFNWPEIANFAAGLDQTHDCLLTAAQPHMGPTPAQVSDSNWDACLLVISAEDSTEWRLWARLDAELNTTLVSAWRALARCSET</sequence>
<gene>
    <name evidence="1" type="ORF">SAMN06297387_1322</name>
</gene>
<dbReference type="OrthoDB" id="9109650at2"/>
<dbReference type="AlphaFoldDB" id="A0A286E9G6"/>
<organism evidence="1 2">
    <name type="scientific">Streptomyces zhaozhouensis</name>
    <dbReference type="NCBI Taxonomy" id="1300267"/>
    <lineage>
        <taxon>Bacteria</taxon>
        <taxon>Bacillati</taxon>
        <taxon>Actinomycetota</taxon>
        <taxon>Actinomycetes</taxon>
        <taxon>Kitasatosporales</taxon>
        <taxon>Streptomycetaceae</taxon>
        <taxon>Streptomyces</taxon>
    </lineage>
</organism>
<reference evidence="1 2" key="1">
    <citation type="submission" date="2017-09" db="EMBL/GenBank/DDBJ databases">
        <authorList>
            <person name="Ehlers B."/>
            <person name="Leendertz F.H."/>
        </authorList>
    </citation>
    <scope>NUCLEOTIDE SEQUENCE [LARGE SCALE GENOMIC DNA]</scope>
    <source>
        <strain evidence="1 2">CGMCC 4.7095</strain>
    </source>
</reference>
<dbReference type="EMBL" id="OCNE01000032">
    <property type="protein sequence ID" value="SOD67547.1"/>
    <property type="molecule type" value="Genomic_DNA"/>
</dbReference>
<evidence type="ECO:0000313" key="1">
    <source>
        <dbReference type="EMBL" id="SOD67547.1"/>
    </source>
</evidence>
<name>A0A286E9G6_9ACTN</name>